<reference evidence="2 3" key="1">
    <citation type="submission" date="2024-07" db="EMBL/GenBank/DDBJ databases">
        <authorList>
            <person name="Thanompreechachai J."/>
            <person name="Duangmal K."/>
        </authorList>
    </citation>
    <scope>NUCLEOTIDE SEQUENCE [LARGE SCALE GENOMIC DNA]</scope>
    <source>
        <strain evidence="2 3">LSe6-4</strain>
    </source>
</reference>
<protein>
    <submittedName>
        <fullName evidence="2">Uncharacterized protein</fullName>
    </submittedName>
</protein>
<feature type="region of interest" description="Disordered" evidence="1">
    <location>
        <begin position="50"/>
        <end position="69"/>
    </location>
</feature>
<keyword evidence="3" id="KW-1185">Reference proteome</keyword>
<proteinExistence type="predicted"/>
<organism evidence="2 3">
    <name type="scientific">Kineococcus halophytocola</name>
    <dbReference type="NCBI Taxonomy" id="3234027"/>
    <lineage>
        <taxon>Bacteria</taxon>
        <taxon>Bacillati</taxon>
        <taxon>Actinomycetota</taxon>
        <taxon>Actinomycetes</taxon>
        <taxon>Kineosporiales</taxon>
        <taxon>Kineosporiaceae</taxon>
        <taxon>Kineococcus</taxon>
    </lineage>
</organism>
<evidence type="ECO:0000313" key="2">
    <source>
        <dbReference type="EMBL" id="MEZ0165290.1"/>
    </source>
</evidence>
<dbReference type="Proteomes" id="UP001565927">
    <property type="component" value="Unassembled WGS sequence"/>
</dbReference>
<name>A0ABV4H493_9ACTN</name>
<accession>A0ABV4H493</accession>
<dbReference type="RefSeq" id="WP_370441515.1">
    <property type="nucleotide sequence ID" value="NZ_JBGFTU010000011.1"/>
</dbReference>
<gene>
    <name evidence="2" type="ORF">AB2L27_11030</name>
</gene>
<evidence type="ECO:0000256" key="1">
    <source>
        <dbReference type="SAM" id="MobiDB-lite"/>
    </source>
</evidence>
<comment type="caution">
    <text evidence="2">The sequence shown here is derived from an EMBL/GenBank/DDBJ whole genome shotgun (WGS) entry which is preliminary data.</text>
</comment>
<sequence>MVQGLTLAGHGQWGFPWAPADLVRDDGHDLGPGPGELSWAEFESELHALLAQEAPRTGDGPRPSSGPLA</sequence>
<evidence type="ECO:0000313" key="3">
    <source>
        <dbReference type="Proteomes" id="UP001565927"/>
    </source>
</evidence>
<dbReference type="EMBL" id="JBGFTU010000011">
    <property type="protein sequence ID" value="MEZ0165290.1"/>
    <property type="molecule type" value="Genomic_DNA"/>
</dbReference>